<organism evidence="2 3">
    <name type="scientific">Hoeflea phototrophica (strain DSM 17068 / NCIMB 14078 / DFL-43)</name>
    <dbReference type="NCBI Taxonomy" id="411684"/>
    <lineage>
        <taxon>Bacteria</taxon>
        <taxon>Pseudomonadati</taxon>
        <taxon>Pseudomonadota</taxon>
        <taxon>Alphaproteobacteria</taxon>
        <taxon>Hyphomicrobiales</taxon>
        <taxon>Rhizobiaceae</taxon>
        <taxon>Hoeflea</taxon>
    </lineage>
</organism>
<name>A9DFH6_HOEPD</name>
<dbReference type="HOGENOM" id="CLU_134360_1_0_5"/>
<reference evidence="2 3" key="2">
    <citation type="submission" date="2012-06" db="EMBL/GenBank/DDBJ databases">
        <authorList>
            <person name="Fiebig A."/>
        </authorList>
    </citation>
    <scope>NUCLEOTIDE SEQUENCE [LARGE SCALE GENOMIC DNA]</scope>
    <source>
        <strain evidence="2 3">DFL-43</strain>
    </source>
</reference>
<reference evidence="2 3" key="1">
    <citation type="submission" date="2007-10" db="EMBL/GenBank/DDBJ databases">
        <authorList>
            <person name="Wagner-Dobler I."/>
            <person name="Ferriera S."/>
            <person name="Johnson J."/>
            <person name="Kravitz S."/>
            <person name="Beeson K."/>
            <person name="Sutton G."/>
            <person name="Rogers Y.-H."/>
            <person name="Friedman R."/>
            <person name="Frazier M."/>
            <person name="Venter J.C."/>
        </authorList>
    </citation>
    <scope>NUCLEOTIDE SEQUENCE [LARGE SCALE GENOMIC DNA]</scope>
    <source>
        <strain evidence="2 3">DFL-43</strain>
    </source>
</reference>
<dbReference type="Proteomes" id="UP000004291">
    <property type="component" value="Chromosome"/>
</dbReference>
<dbReference type="STRING" id="411684.HPDFL43_21709"/>
<dbReference type="AlphaFoldDB" id="A9DFH6"/>
<feature type="chain" id="PRO_5002737436" evidence="1">
    <location>
        <begin position="23"/>
        <end position="154"/>
    </location>
</feature>
<proteinExistence type="predicted"/>
<keyword evidence="3" id="KW-1185">Reference proteome</keyword>
<keyword evidence="1" id="KW-0732">Signal</keyword>
<evidence type="ECO:0000256" key="1">
    <source>
        <dbReference type="SAM" id="SignalP"/>
    </source>
</evidence>
<gene>
    <name evidence="2" type="ORF">HPDFL43_21709</name>
</gene>
<protein>
    <submittedName>
        <fullName evidence="2">Uncharacterized protein</fullName>
    </submittedName>
</protein>
<dbReference type="EMBL" id="ABIA03000002">
    <property type="protein sequence ID" value="EDQ31771.2"/>
    <property type="molecule type" value="Genomic_DNA"/>
</dbReference>
<evidence type="ECO:0000313" key="3">
    <source>
        <dbReference type="Proteomes" id="UP000004291"/>
    </source>
</evidence>
<feature type="signal peptide" evidence="1">
    <location>
        <begin position="1"/>
        <end position="22"/>
    </location>
</feature>
<accession>A9DFH6</accession>
<sequence>MIRFAVYSLVAVVLSGAGPAFAQEPIANRFTLEKTENGFIRMDTRTGEMSICSEKAGQLVCRLAADERRAFEETLSDLSDRVAALEQRLELEAPGSLPGNSQDAIPDEAELDRALDAMNKMMRGFFGMVEDLRKEFDEGAKEPGVPSEPVPDQT</sequence>
<dbReference type="OrthoDB" id="7870871at2"/>
<evidence type="ECO:0000313" key="2">
    <source>
        <dbReference type="EMBL" id="EDQ31771.2"/>
    </source>
</evidence>
<dbReference type="eggNOG" id="ENOG5032YD6">
    <property type="taxonomic scope" value="Bacteria"/>
</dbReference>
<dbReference type="RefSeq" id="WP_040449563.1">
    <property type="nucleotide sequence ID" value="NZ_CM002917.1"/>
</dbReference>
<comment type="caution">
    <text evidence="2">The sequence shown here is derived from an EMBL/GenBank/DDBJ whole genome shotgun (WGS) entry which is preliminary data.</text>
</comment>